<protein>
    <submittedName>
        <fullName evidence="1">Uncharacterized protein</fullName>
    </submittedName>
</protein>
<evidence type="ECO:0000313" key="2">
    <source>
        <dbReference type="Proteomes" id="UP001239111"/>
    </source>
</evidence>
<name>A0ACC2NFK1_9HYME</name>
<organism evidence="1 2">
    <name type="scientific">Eretmocerus hayati</name>
    <dbReference type="NCBI Taxonomy" id="131215"/>
    <lineage>
        <taxon>Eukaryota</taxon>
        <taxon>Metazoa</taxon>
        <taxon>Ecdysozoa</taxon>
        <taxon>Arthropoda</taxon>
        <taxon>Hexapoda</taxon>
        <taxon>Insecta</taxon>
        <taxon>Pterygota</taxon>
        <taxon>Neoptera</taxon>
        <taxon>Endopterygota</taxon>
        <taxon>Hymenoptera</taxon>
        <taxon>Apocrita</taxon>
        <taxon>Proctotrupomorpha</taxon>
        <taxon>Chalcidoidea</taxon>
        <taxon>Aphelinidae</taxon>
        <taxon>Aphelininae</taxon>
        <taxon>Eretmocerus</taxon>
    </lineage>
</organism>
<proteinExistence type="predicted"/>
<comment type="caution">
    <text evidence="1">The sequence shown here is derived from an EMBL/GenBank/DDBJ whole genome shotgun (WGS) entry which is preliminary data.</text>
</comment>
<sequence length="182" mass="20707">MSGKTKAFTKEEELLLQDFSRNVSTKSSALFYGNALIVSAIPIWLFWRIHLIDVYANLISFVLVTLISTYGLAFAYKNTKYVLKHKIAVKREDAVYREMSRKLAEDKKMSRKEKDERILWKKNEVADYEATTFSIFYNNALFLAIVIISSFYILKAMSPAVNYVFSVGTASALLALLSTGSQ</sequence>
<dbReference type="EMBL" id="CM056743">
    <property type="protein sequence ID" value="KAJ8669027.1"/>
    <property type="molecule type" value="Genomic_DNA"/>
</dbReference>
<accession>A0ACC2NFK1</accession>
<keyword evidence="2" id="KW-1185">Reference proteome</keyword>
<evidence type="ECO:0000313" key="1">
    <source>
        <dbReference type="EMBL" id="KAJ8669027.1"/>
    </source>
</evidence>
<reference evidence="1" key="1">
    <citation type="submission" date="2023-04" db="EMBL/GenBank/DDBJ databases">
        <title>A chromosome-level genome assembly of the parasitoid wasp Eretmocerus hayati.</title>
        <authorList>
            <person name="Zhong Y."/>
            <person name="Liu S."/>
            <person name="Liu Y."/>
        </authorList>
    </citation>
    <scope>NUCLEOTIDE SEQUENCE</scope>
    <source>
        <strain evidence="1">ZJU_SS_LIU_2023</strain>
    </source>
</reference>
<dbReference type="Proteomes" id="UP001239111">
    <property type="component" value="Chromosome 3"/>
</dbReference>
<gene>
    <name evidence="1" type="ORF">QAD02_000286</name>
</gene>